<dbReference type="Pfam" id="PF00534">
    <property type="entry name" value="Glycos_transf_1"/>
    <property type="match status" value="1"/>
</dbReference>
<dbReference type="PANTHER" id="PTHR45947:SF3">
    <property type="entry name" value="SULFOQUINOVOSYL TRANSFERASE SQD2"/>
    <property type="match status" value="1"/>
</dbReference>
<dbReference type="SUPFAM" id="SSF53756">
    <property type="entry name" value="UDP-Glycosyltransferase/glycogen phosphorylase"/>
    <property type="match status" value="1"/>
</dbReference>
<feature type="domain" description="Glycosyltransferase subfamily 4-like N-terminal" evidence="2">
    <location>
        <begin position="43"/>
        <end position="180"/>
    </location>
</feature>
<name>A0A419S1N9_9SPHI</name>
<dbReference type="Proteomes" id="UP000283433">
    <property type="component" value="Unassembled WGS sequence"/>
</dbReference>
<dbReference type="InterPro" id="IPR028098">
    <property type="entry name" value="Glyco_trans_4-like_N"/>
</dbReference>
<dbReference type="InterPro" id="IPR050194">
    <property type="entry name" value="Glycosyltransferase_grp1"/>
</dbReference>
<dbReference type="AlphaFoldDB" id="A0A419S1N9"/>
<dbReference type="InterPro" id="IPR001296">
    <property type="entry name" value="Glyco_trans_1"/>
</dbReference>
<protein>
    <recommendedName>
        <fullName evidence="5">Glycosyl transferase family 1</fullName>
    </recommendedName>
</protein>
<reference evidence="3 4" key="1">
    <citation type="submission" date="2016-07" db="EMBL/GenBank/DDBJ databases">
        <title>Genome of Pelobium manganitolerans.</title>
        <authorList>
            <person name="Wu S."/>
            <person name="Wang G."/>
        </authorList>
    </citation>
    <scope>NUCLEOTIDE SEQUENCE [LARGE SCALE GENOMIC DNA]</scope>
    <source>
        <strain evidence="3 4">YS-25</strain>
    </source>
</reference>
<evidence type="ECO:0008006" key="5">
    <source>
        <dbReference type="Google" id="ProtNLM"/>
    </source>
</evidence>
<feature type="domain" description="Glycosyl transferase family 1" evidence="1">
    <location>
        <begin position="202"/>
        <end position="359"/>
    </location>
</feature>
<dbReference type="Pfam" id="PF13439">
    <property type="entry name" value="Glyco_transf_4"/>
    <property type="match status" value="1"/>
</dbReference>
<dbReference type="GO" id="GO:0016757">
    <property type="term" value="F:glycosyltransferase activity"/>
    <property type="evidence" value="ECO:0007669"/>
    <property type="project" value="InterPro"/>
</dbReference>
<gene>
    <name evidence="3" type="ORF">BCY91_12205</name>
</gene>
<sequence length="382" mass="43512">MGGKKILFISHDASRTGAPFILLHLIKWLKTNTNYKISLLLLDGGDLKENFEKLVTTTYVWNPYQPDLRLHKRVLSKLTRKRQFVSFPKELKGKKFDLIYANTVASTYALPQVQKHLASPVLLHVHENEYTIKNFYPNSLKREFTRLVSRFIAVSESTQDVLQNNYNVPESKIDLIYEFVPFMNQKPDKTRAEVKNYLGIGNEIVIGGAGLTSWRKGVDLFVQVASEVVKNTPNTFKFVWVGSLLPEFEIKLAYELNRLGIPENAVVFTGKVPDPQNYLQIFDLFFLSSREDPFPLVCLEAAALSKPIMCFEHSGGMPEVINSKNGFILPYGDVDSAVRVIKSLTHNPALLSILGQRAYDDFSKFDVHNQAQKIYDIIETNF</sequence>
<organism evidence="3 4">
    <name type="scientific">Pelobium manganitolerans</name>
    <dbReference type="NCBI Taxonomy" id="1842495"/>
    <lineage>
        <taxon>Bacteria</taxon>
        <taxon>Pseudomonadati</taxon>
        <taxon>Bacteroidota</taxon>
        <taxon>Sphingobacteriia</taxon>
        <taxon>Sphingobacteriales</taxon>
        <taxon>Sphingobacteriaceae</taxon>
        <taxon>Pelobium</taxon>
    </lineage>
</organism>
<proteinExistence type="predicted"/>
<dbReference type="Gene3D" id="3.40.50.2000">
    <property type="entry name" value="Glycogen Phosphorylase B"/>
    <property type="match status" value="2"/>
</dbReference>
<evidence type="ECO:0000313" key="4">
    <source>
        <dbReference type="Proteomes" id="UP000283433"/>
    </source>
</evidence>
<comment type="caution">
    <text evidence="3">The sequence shown here is derived from an EMBL/GenBank/DDBJ whole genome shotgun (WGS) entry which is preliminary data.</text>
</comment>
<evidence type="ECO:0000313" key="3">
    <source>
        <dbReference type="EMBL" id="RKD12406.1"/>
    </source>
</evidence>
<dbReference type="PANTHER" id="PTHR45947">
    <property type="entry name" value="SULFOQUINOVOSYL TRANSFERASE SQD2"/>
    <property type="match status" value="1"/>
</dbReference>
<accession>A0A419S1N9</accession>
<dbReference type="EMBL" id="MBTA01000030">
    <property type="protein sequence ID" value="RKD12406.1"/>
    <property type="molecule type" value="Genomic_DNA"/>
</dbReference>
<dbReference type="RefSeq" id="WP_120183228.1">
    <property type="nucleotide sequence ID" value="NZ_MBTA01000030.1"/>
</dbReference>
<evidence type="ECO:0000259" key="1">
    <source>
        <dbReference type="Pfam" id="PF00534"/>
    </source>
</evidence>
<evidence type="ECO:0000259" key="2">
    <source>
        <dbReference type="Pfam" id="PF13439"/>
    </source>
</evidence>
<dbReference type="CDD" id="cd03801">
    <property type="entry name" value="GT4_PimA-like"/>
    <property type="match status" value="1"/>
</dbReference>
<dbReference type="OrthoDB" id="655095at2"/>
<keyword evidence="4" id="KW-1185">Reference proteome</keyword>